<dbReference type="Proteomes" id="UP000769528">
    <property type="component" value="Unassembled WGS sequence"/>
</dbReference>
<reference evidence="2" key="1">
    <citation type="journal article" date="2021" name="Open Biol.">
        <title>Shared evolutionary footprints suggest mitochondrial oxidative damage underlies multiple complex I losses in fungi.</title>
        <authorList>
            <person name="Schikora-Tamarit M.A."/>
            <person name="Marcet-Houben M."/>
            <person name="Nosek J."/>
            <person name="Gabaldon T."/>
        </authorList>
    </citation>
    <scope>NUCLEOTIDE SEQUENCE</scope>
    <source>
        <strain evidence="2">CBS6341</strain>
    </source>
</reference>
<dbReference type="AlphaFoldDB" id="A0A9P8TI85"/>
<evidence type="ECO:0000256" key="1">
    <source>
        <dbReference type="SAM" id="Coils"/>
    </source>
</evidence>
<dbReference type="OrthoDB" id="3981258at2759"/>
<comment type="caution">
    <text evidence="2">The sequence shown here is derived from an EMBL/GenBank/DDBJ whole genome shotgun (WGS) entry which is preliminary data.</text>
</comment>
<name>A0A9P8TI85_9ASCO</name>
<gene>
    <name evidence="2" type="ORF">WICMUC_000842</name>
</gene>
<reference evidence="2" key="2">
    <citation type="submission" date="2021-01" db="EMBL/GenBank/DDBJ databases">
        <authorList>
            <person name="Schikora-Tamarit M.A."/>
        </authorList>
    </citation>
    <scope>NUCLEOTIDE SEQUENCE</scope>
    <source>
        <strain evidence="2">CBS6341</strain>
    </source>
</reference>
<protein>
    <submittedName>
        <fullName evidence="2">Uncharacterized protein</fullName>
    </submittedName>
</protein>
<organism evidence="2 3">
    <name type="scientific">Wickerhamomyces mucosus</name>
    <dbReference type="NCBI Taxonomy" id="1378264"/>
    <lineage>
        <taxon>Eukaryota</taxon>
        <taxon>Fungi</taxon>
        <taxon>Dikarya</taxon>
        <taxon>Ascomycota</taxon>
        <taxon>Saccharomycotina</taxon>
        <taxon>Saccharomycetes</taxon>
        <taxon>Phaffomycetales</taxon>
        <taxon>Wickerhamomycetaceae</taxon>
        <taxon>Wickerhamomyces</taxon>
    </lineage>
</organism>
<evidence type="ECO:0000313" key="2">
    <source>
        <dbReference type="EMBL" id="KAH3679610.1"/>
    </source>
</evidence>
<accession>A0A9P8TI85</accession>
<dbReference type="EMBL" id="JAEUBF010000267">
    <property type="protein sequence ID" value="KAH3679610.1"/>
    <property type="molecule type" value="Genomic_DNA"/>
</dbReference>
<evidence type="ECO:0000313" key="3">
    <source>
        <dbReference type="Proteomes" id="UP000769528"/>
    </source>
</evidence>
<feature type="coiled-coil region" evidence="1">
    <location>
        <begin position="92"/>
        <end position="123"/>
    </location>
</feature>
<proteinExistence type="predicted"/>
<keyword evidence="3" id="KW-1185">Reference proteome</keyword>
<keyword evidence="1" id="KW-0175">Coiled coil</keyword>
<sequence length="275" mass="31492">MSNSLFWTKEILFHSANTLDELFSDKTANLLLGNGERDVGGLDQSIKAFDKALDHLLIQLNDLSVFEIKLKKEAEIREQERIKANDPQEIIRKQQEQQRQNLLKQQEQQLQLQQQRQQELLQTQNNGLNEEPNILDDINDFLNNVPDTNDFGIDVGFNNNMDQLIPDQYNNNLTNFGTDDTNFGGINNISNNNNFLNNSIDNNSINNSNNNINNNINNNNNIINNNVANSNNIGDNNNNNDINFNSNNVGFQNTEEFNFENDNNFLNDIDSMLNL</sequence>